<evidence type="ECO:0000313" key="3">
    <source>
        <dbReference type="EMBL" id="SET93524.1"/>
    </source>
</evidence>
<sequence>MTRRHLDVILCSVLIVAGVLILTLDGLAQGGVETQLGSMLMPRVVASLIILFSLMIGLPSLRGILQDRPLLPTELIEAEGLDGVVIYIAIFTAYWWALPILGFLVATPAVILAVAVLLGGRSWMPILAMSLITPTIIFYGCRELIRVYLPEWSF</sequence>
<evidence type="ECO:0000259" key="2">
    <source>
        <dbReference type="Pfam" id="PF07331"/>
    </source>
</evidence>
<dbReference type="Proteomes" id="UP000199180">
    <property type="component" value="Unassembled WGS sequence"/>
</dbReference>
<feature type="transmembrane region" description="Helical" evidence="1">
    <location>
        <begin position="40"/>
        <end position="64"/>
    </location>
</feature>
<keyword evidence="1" id="KW-0812">Transmembrane</keyword>
<accession>A0A1I0IBS4</accession>
<dbReference type="InterPro" id="IPR009936">
    <property type="entry name" value="DUF1468"/>
</dbReference>
<dbReference type="Pfam" id="PF07331">
    <property type="entry name" value="TctB"/>
    <property type="match status" value="1"/>
</dbReference>
<organism evidence="3 4">
    <name type="scientific">Paracoccus homiensis</name>
    <dbReference type="NCBI Taxonomy" id="364199"/>
    <lineage>
        <taxon>Bacteria</taxon>
        <taxon>Pseudomonadati</taxon>
        <taxon>Pseudomonadota</taxon>
        <taxon>Alphaproteobacteria</taxon>
        <taxon>Rhodobacterales</taxon>
        <taxon>Paracoccaceae</taxon>
        <taxon>Paracoccus</taxon>
    </lineage>
</organism>
<protein>
    <submittedName>
        <fullName evidence="3">Tripartite tricarboxylate transporter TctB family protein</fullName>
    </submittedName>
</protein>
<evidence type="ECO:0000313" key="4">
    <source>
        <dbReference type="Proteomes" id="UP000199180"/>
    </source>
</evidence>
<feature type="domain" description="DUF1468" evidence="2">
    <location>
        <begin position="13"/>
        <end position="150"/>
    </location>
</feature>
<evidence type="ECO:0000256" key="1">
    <source>
        <dbReference type="SAM" id="Phobius"/>
    </source>
</evidence>
<dbReference type="AlphaFoldDB" id="A0A1I0IBS4"/>
<gene>
    <name evidence="3" type="ORF">SAMN04489858_11528</name>
</gene>
<dbReference type="RefSeq" id="WP_217645883.1">
    <property type="nucleotide sequence ID" value="NZ_FOHO01000015.1"/>
</dbReference>
<name>A0A1I0IBS4_9RHOB</name>
<dbReference type="STRING" id="364199.SAMN04489858_11528"/>
<feature type="transmembrane region" description="Helical" evidence="1">
    <location>
        <begin position="123"/>
        <end position="141"/>
    </location>
</feature>
<keyword evidence="1" id="KW-1133">Transmembrane helix</keyword>
<dbReference type="EMBL" id="FOHO01000015">
    <property type="protein sequence ID" value="SET93524.1"/>
    <property type="molecule type" value="Genomic_DNA"/>
</dbReference>
<keyword evidence="4" id="KW-1185">Reference proteome</keyword>
<reference evidence="3 4" key="1">
    <citation type="submission" date="2016-10" db="EMBL/GenBank/DDBJ databases">
        <authorList>
            <person name="de Groot N.N."/>
        </authorList>
    </citation>
    <scope>NUCLEOTIDE SEQUENCE [LARGE SCALE GENOMIC DNA]</scope>
    <source>
        <strain evidence="3 4">DSM 17862</strain>
    </source>
</reference>
<keyword evidence="1" id="KW-0472">Membrane</keyword>
<proteinExistence type="predicted"/>
<feature type="transmembrane region" description="Helical" evidence="1">
    <location>
        <begin position="84"/>
        <end position="117"/>
    </location>
</feature>